<gene>
    <name evidence="1" type="ORF">AOQ71_31520</name>
</gene>
<protein>
    <submittedName>
        <fullName evidence="1">Uncharacterized protein</fullName>
    </submittedName>
</protein>
<reference evidence="1 2" key="1">
    <citation type="submission" date="2015-09" db="EMBL/GenBank/DDBJ databases">
        <title>Draft Genome Sequence of Bradyrhizobium manausense Strain BR 3351T, a Novel Symbiotic Nitrogen-Fixing Alphaproteobacterium Isolated from Brazilian Amazon Rain Forest.</title>
        <authorList>
            <person name="De Araujo J.L."/>
            <person name="Zilli J.E."/>
        </authorList>
    </citation>
    <scope>NUCLEOTIDE SEQUENCE [LARGE SCALE GENOMIC DNA]</scope>
    <source>
        <strain evidence="1 2">BR3351</strain>
    </source>
</reference>
<keyword evidence="2" id="KW-1185">Reference proteome</keyword>
<evidence type="ECO:0000313" key="2">
    <source>
        <dbReference type="Proteomes" id="UP000051936"/>
    </source>
</evidence>
<dbReference type="EMBL" id="LJYG01000108">
    <property type="protein sequence ID" value="KRQ03259.1"/>
    <property type="molecule type" value="Genomic_DNA"/>
</dbReference>
<dbReference type="STRING" id="989370.AOQ71_31520"/>
<comment type="caution">
    <text evidence="1">The sequence shown here is derived from an EMBL/GenBank/DDBJ whole genome shotgun (WGS) entry which is preliminary data.</text>
</comment>
<sequence length="87" mass="9947">MVSDFNHASDEQLRTWLAIAVLRKEGARVKALKAALRRKRMLRDRAAKFEALRQATRVEAEAGLADLAKRAGDTDAHVRSGFWWERE</sequence>
<proteinExistence type="predicted"/>
<dbReference type="AlphaFoldDB" id="A0A0R3D062"/>
<evidence type="ECO:0000313" key="1">
    <source>
        <dbReference type="EMBL" id="KRQ03259.1"/>
    </source>
</evidence>
<dbReference type="Proteomes" id="UP000051936">
    <property type="component" value="Unassembled WGS sequence"/>
</dbReference>
<name>A0A0R3D062_9BRAD</name>
<organism evidence="1 2">
    <name type="scientific">Bradyrhizobium manausense</name>
    <dbReference type="NCBI Taxonomy" id="989370"/>
    <lineage>
        <taxon>Bacteria</taxon>
        <taxon>Pseudomonadati</taxon>
        <taxon>Pseudomonadota</taxon>
        <taxon>Alphaproteobacteria</taxon>
        <taxon>Hyphomicrobiales</taxon>
        <taxon>Nitrobacteraceae</taxon>
        <taxon>Bradyrhizobium</taxon>
    </lineage>
</organism>
<accession>A0A0R3D062</accession>
<dbReference type="RefSeq" id="WP_157083709.1">
    <property type="nucleotide sequence ID" value="NZ_LJYG01000108.1"/>
</dbReference>